<organism evidence="1">
    <name type="scientific">Arion vulgaris</name>
    <dbReference type="NCBI Taxonomy" id="1028688"/>
    <lineage>
        <taxon>Eukaryota</taxon>
        <taxon>Metazoa</taxon>
        <taxon>Spiralia</taxon>
        <taxon>Lophotrochozoa</taxon>
        <taxon>Mollusca</taxon>
        <taxon>Gastropoda</taxon>
        <taxon>Heterobranchia</taxon>
        <taxon>Euthyneura</taxon>
        <taxon>Panpulmonata</taxon>
        <taxon>Eupulmonata</taxon>
        <taxon>Stylommatophora</taxon>
        <taxon>Helicina</taxon>
        <taxon>Arionoidea</taxon>
        <taxon>Arionidae</taxon>
        <taxon>Arion</taxon>
    </lineage>
</organism>
<dbReference type="EMBL" id="HACG01040024">
    <property type="protein sequence ID" value="CEK86889.1"/>
    <property type="molecule type" value="Transcribed_RNA"/>
</dbReference>
<proteinExistence type="predicted"/>
<gene>
    <name evidence="1" type="primary">ORF156158</name>
</gene>
<dbReference type="AlphaFoldDB" id="A0A0B7B0M0"/>
<reference evidence="1" key="1">
    <citation type="submission" date="2014-12" db="EMBL/GenBank/DDBJ databases">
        <title>Insight into the proteome of Arion vulgaris.</title>
        <authorList>
            <person name="Aradska J."/>
            <person name="Bulat T."/>
            <person name="Smidak R."/>
            <person name="Sarate P."/>
            <person name="Gangsoo J."/>
            <person name="Sialana F."/>
            <person name="Bilban M."/>
            <person name="Lubec G."/>
        </authorList>
    </citation>
    <scope>NUCLEOTIDE SEQUENCE</scope>
    <source>
        <tissue evidence="1">Skin</tissue>
    </source>
</reference>
<sequence length="91" mass="10417">YVAAKGLRITMNTTPRKVDMKKLNKFYSDIGKGGMGAIQKIMKTRNLIVIIEKDGEIPTRKTVENHFIQHYQNIAILDVDRNGTEVKKKQD</sequence>
<evidence type="ECO:0000313" key="1">
    <source>
        <dbReference type="EMBL" id="CEK86889.1"/>
    </source>
</evidence>
<protein>
    <submittedName>
        <fullName evidence="1">Uncharacterized protein</fullName>
    </submittedName>
</protein>
<accession>A0A0B7B0M0</accession>
<name>A0A0B7B0M0_9EUPU</name>
<feature type="non-terminal residue" evidence="1">
    <location>
        <position position="1"/>
    </location>
</feature>